<feature type="domain" description="Multidrug resistance protein MdtA-like alpha-helical hairpin" evidence="4">
    <location>
        <begin position="121"/>
        <end position="197"/>
    </location>
</feature>
<dbReference type="Gene3D" id="2.40.30.170">
    <property type="match status" value="1"/>
</dbReference>
<keyword evidence="3" id="KW-1133">Transmembrane helix</keyword>
<keyword evidence="3" id="KW-0812">Transmembrane</keyword>
<feature type="domain" description="YknX-like C-terminal permuted SH3-like" evidence="6">
    <location>
        <begin position="323"/>
        <end position="387"/>
    </location>
</feature>
<proteinExistence type="inferred from homology"/>
<evidence type="ECO:0000259" key="6">
    <source>
        <dbReference type="Pfam" id="PF25989"/>
    </source>
</evidence>
<feature type="coiled-coil region" evidence="2">
    <location>
        <begin position="100"/>
        <end position="148"/>
    </location>
</feature>
<feature type="transmembrane region" description="Helical" evidence="3">
    <location>
        <begin position="12"/>
        <end position="29"/>
    </location>
</feature>
<dbReference type="Proteomes" id="UP000830055">
    <property type="component" value="Chromosome"/>
</dbReference>
<dbReference type="InterPro" id="IPR058624">
    <property type="entry name" value="MdtA-like_HH"/>
</dbReference>
<comment type="similarity">
    <text evidence="1">Belongs to the membrane fusion protein (MFP) (TC 8.A.1) family.</text>
</comment>
<gene>
    <name evidence="7" type="primary">vexB</name>
    <name evidence="7" type="ORF">DPPLL_30340</name>
</gene>
<protein>
    <submittedName>
        <fullName evidence="7">MexH family multidrug efflux RND transporter periplasmic adaptor subunit</fullName>
    </submittedName>
</protein>
<evidence type="ECO:0000259" key="4">
    <source>
        <dbReference type="Pfam" id="PF25876"/>
    </source>
</evidence>
<evidence type="ECO:0000256" key="1">
    <source>
        <dbReference type="ARBA" id="ARBA00009477"/>
    </source>
</evidence>
<keyword evidence="3" id="KW-0472">Membrane</keyword>
<organism evidence="7 8">
    <name type="scientific">Desulfofustis limnaeus</name>
    <dbReference type="NCBI Taxonomy" id="2740163"/>
    <lineage>
        <taxon>Bacteria</taxon>
        <taxon>Pseudomonadati</taxon>
        <taxon>Thermodesulfobacteriota</taxon>
        <taxon>Desulfobulbia</taxon>
        <taxon>Desulfobulbales</taxon>
        <taxon>Desulfocapsaceae</taxon>
        <taxon>Desulfofustis</taxon>
    </lineage>
</organism>
<dbReference type="Gene3D" id="2.40.50.100">
    <property type="match status" value="1"/>
</dbReference>
<dbReference type="Pfam" id="PF25876">
    <property type="entry name" value="HH_MFP_RND"/>
    <property type="match status" value="1"/>
</dbReference>
<keyword evidence="8" id="KW-1185">Reference proteome</keyword>
<evidence type="ECO:0000256" key="3">
    <source>
        <dbReference type="SAM" id="Phobius"/>
    </source>
</evidence>
<feature type="domain" description="CusB-like beta-barrel" evidence="5">
    <location>
        <begin position="243"/>
        <end position="313"/>
    </location>
</feature>
<reference evidence="7 8" key="1">
    <citation type="submission" date="2022-01" db="EMBL/GenBank/DDBJ databases">
        <title>Desulfofustis limnae sp. nov., a novel mesophilic sulfate-reducing bacterium isolated from marsh soil.</title>
        <authorList>
            <person name="Watanabe M."/>
            <person name="Takahashi A."/>
            <person name="Kojima H."/>
            <person name="Fukui M."/>
        </authorList>
    </citation>
    <scope>NUCLEOTIDE SEQUENCE [LARGE SCALE GENOMIC DNA]</scope>
    <source>
        <strain evidence="7 8">PPLL</strain>
    </source>
</reference>
<dbReference type="Pfam" id="PF25989">
    <property type="entry name" value="YknX_C"/>
    <property type="match status" value="1"/>
</dbReference>
<dbReference type="InterPro" id="IPR006143">
    <property type="entry name" value="RND_pump_MFP"/>
</dbReference>
<sequence length="401" mass="43293">MKQGPHSLGKKIVIFIVLAIAVVAAMLWTRHEKQGGLPGPLREQAVVGIQAGTVERRNLADVRVFSGTLSAEKQYDAAFKVSGRIREIAVHLGDCLERGALIARLDSEEYEQQLAQARAELDVAEAALAEAQSSLVAAERDYQRALKLRDQKVASAAELESAETEQLARQAGVNLAQAQIKQRQAALRAAEVRLSYTTLTADWHNGPETACRFVAGRHVDEGATVAANAPVVTLVDLSLLKAEINVAERDYALLQTGQQARITIDAVPDRSFAGTVVRLAPVFEETSRQARVEIAVDNPDYLLKAGMFARVYIELSRADQAVAAPITAVIRRLGTTGVFVVEEGVARFVEVNPGIEHDGWVQVDGLEVGQQVVTLGHHLLSDGVRVTTGGEADQAPRQVNP</sequence>
<dbReference type="Pfam" id="PF25954">
    <property type="entry name" value="Beta-barrel_RND_2"/>
    <property type="match status" value="1"/>
</dbReference>
<name>A0ABN6M715_9BACT</name>
<dbReference type="SUPFAM" id="SSF111369">
    <property type="entry name" value="HlyD-like secretion proteins"/>
    <property type="match status" value="1"/>
</dbReference>
<evidence type="ECO:0000313" key="8">
    <source>
        <dbReference type="Proteomes" id="UP000830055"/>
    </source>
</evidence>
<dbReference type="RefSeq" id="WP_284152006.1">
    <property type="nucleotide sequence ID" value="NZ_AP025516.1"/>
</dbReference>
<dbReference type="NCBIfam" id="TIGR01730">
    <property type="entry name" value="RND_mfp"/>
    <property type="match status" value="1"/>
</dbReference>
<dbReference type="PANTHER" id="PTHR30469">
    <property type="entry name" value="MULTIDRUG RESISTANCE PROTEIN MDTA"/>
    <property type="match status" value="1"/>
</dbReference>
<dbReference type="InterPro" id="IPR058792">
    <property type="entry name" value="Beta-barrel_RND_2"/>
</dbReference>
<evidence type="ECO:0000313" key="7">
    <source>
        <dbReference type="EMBL" id="BDD88669.1"/>
    </source>
</evidence>
<dbReference type="EMBL" id="AP025516">
    <property type="protein sequence ID" value="BDD88669.1"/>
    <property type="molecule type" value="Genomic_DNA"/>
</dbReference>
<evidence type="ECO:0000259" key="5">
    <source>
        <dbReference type="Pfam" id="PF25954"/>
    </source>
</evidence>
<dbReference type="InterPro" id="IPR058637">
    <property type="entry name" value="YknX-like_C"/>
</dbReference>
<evidence type="ECO:0000256" key="2">
    <source>
        <dbReference type="SAM" id="Coils"/>
    </source>
</evidence>
<keyword evidence="2" id="KW-0175">Coiled coil</keyword>
<dbReference type="Gene3D" id="2.40.420.20">
    <property type="match status" value="1"/>
</dbReference>
<accession>A0ABN6M715</accession>